<feature type="transmembrane region" description="Helical" evidence="1">
    <location>
        <begin position="7"/>
        <end position="34"/>
    </location>
</feature>
<feature type="transmembrane region" description="Helical" evidence="1">
    <location>
        <begin position="129"/>
        <end position="148"/>
    </location>
</feature>
<feature type="transmembrane region" description="Helical" evidence="1">
    <location>
        <begin position="160"/>
        <end position="181"/>
    </location>
</feature>
<dbReference type="GO" id="GO:0004175">
    <property type="term" value="F:endopeptidase activity"/>
    <property type="evidence" value="ECO:0007669"/>
    <property type="project" value="UniProtKB-ARBA"/>
</dbReference>
<dbReference type="eggNOG" id="arCOG02766">
    <property type="taxonomic scope" value="Archaea"/>
</dbReference>
<sequence>MGRLRAVVVAVLVIVAGFVLGGVLSLAVLLGLPALGVRLSLTAETVLGLVVLQGIAFPITTLAYLRLRGIRFGSFVRTRLPTIRDVAWTVGGYFLVLLLVFTLLFAAVAIGAPMAERTDQAALQDPGTLLWLIPLAFLLIAPGEELLFRGAVQGRLRESFGPVGSVVLSSASFAPVHILALSGSVRALVVTVAVLFVPALVFGATYERTNNLVVPILIHGAYNATLFGIAYLAFSYGAEGATLLQLLVG</sequence>
<dbReference type="Proteomes" id="UP000011566">
    <property type="component" value="Unassembled WGS sequence"/>
</dbReference>
<comment type="caution">
    <text evidence="3">The sequence shown here is derived from an EMBL/GenBank/DDBJ whole genome shotgun (WGS) entry which is preliminary data.</text>
</comment>
<dbReference type="GO" id="GO:0080120">
    <property type="term" value="P:CAAX-box protein maturation"/>
    <property type="evidence" value="ECO:0007669"/>
    <property type="project" value="UniProtKB-ARBA"/>
</dbReference>
<dbReference type="AlphaFoldDB" id="M0LZT9"/>
<evidence type="ECO:0000313" key="4">
    <source>
        <dbReference type="Proteomes" id="UP000011566"/>
    </source>
</evidence>
<keyword evidence="1" id="KW-1133">Transmembrane helix</keyword>
<evidence type="ECO:0000313" key="3">
    <source>
        <dbReference type="EMBL" id="EMA38688.1"/>
    </source>
</evidence>
<keyword evidence="1" id="KW-0812">Transmembrane</keyword>
<keyword evidence="4" id="KW-1185">Reference proteome</keyword>
<dbReference type="PATRIC" id="fig|1132509.6.peg.1974"/>
<dbReference type="InterPro" id="IPR052710">
    <property type="entry name" value="CAAX_protease"/>
</dbReference>
<protein>
    <recommendedName>
        <fullName evidence="2">CAAX prenyl protease 2/Lysostaphin resistance protein A-like domain-containing protein</fullName>
    </recommendedName>
</protein>
<keyword evidence="1" id="KW-0472">Membrane</keyword>
<reference evidence="3 4" key="1">
    <citation type="journal article" date="2014" name="PLoS Genet.">
        <title>Phylogenetically driven sequencing of extremely halophilic archaea reveals strategies for static and dynamic osmo-response.</title>
        <authorList>
            <person name="Becker E.A."/>
            <person name="Seitzer P.M."/>
            <person name="Tritt A."/>
            <person name="Larsen D."/>
            <person name="Krusor M."/>
            <person name="Yao A.I."/>
            <person name="Wu D."/>
            <person name="Madern D."/>
            <person name="Eisen J.A."/>
            <person name="Darling A.E."/>
            <person name="Facciotti M.T."/>
        </authorList>
    </citation>
    <scope>NUCLEOTIDE SEQUENCE [LARGE SCALE GENOMIC DNA]</scope>
    <source>
        <strain evidence="3 4">100A6</strain>
    </source>
</reference>
<dbReference type="PANTHER" id="PTHR36435">
    <property type="entry name" value="SLR1288 PROTEIN"/>
    <property type="match status" value="1"/>
</dbReference>
<organism evidence="3 4">
    <name type="scientific">Halococcus hamelinensis 100A6</name>
    <dbReference type="NCBI Taxonomy" id="1132509"/>
    <lineage>
        <taxon>Archaea</taxon>
        <taxon>Methanobacteriati</taxon>
        <taxon>Methanobacteriota</taxon>
        <taxon>Stenosarchaea group</taxon>
        <taxon>Halobacteria</taxon>
        <taxon>Halobacteriales</taxon>
        <taxon>Halococcaceae</taxon>
        <taxon>Halococcus</taxon>
    </lineage>
</organism>
<feature type="domain" description="CAAX prenyl protease 2/Lysostaphin resistance protein A-like" evidence="2">
    <location>
        <begin position="128"/>
        <end position="224"/>
    </location>
</feature>
<feature type="transmembrane region" description="Helical" evidence="1">
    <location>
        <begin position="187"/>
        <end position="205"/>
    </location>
</feature>
<evidence type="ECO:0000256" key="1">
    <source>
        <dbReference type="SAM" id="Phobius"/>
    </source>
</evidence>
<evidence type="ECO:0000259" key="2">
    <source>
        <dbReference type="Pfam" id="PF02517"/>
    </source>
</evidence>
<name>M0LZT9_9EURY</name>
<feature type="transmembrane region" description="Helical" evidence="1">
    <location>
        <begin position="212"/>
        <end position="234"/>
    </location>
</feature>
<feature type="transmembrane region" description="Helical" evidence="1">
    <location>
        <begin position="86"/>
        <end position="109"/>
    </location>
</feature>
<dbReference type="EMBL" id="AOMB01000024">
    <property type="protein sequence ID" value="EMA38688.1"/>
    <property type="molecule type" value="Genomic_DNA"/>
</dbReference>
<dbReference type="InterPro" id="IPR003675">
    <property type="entry name" value="Rce1/LyrA-like_dom"/>
</dbReference>
<dbReference type="PANTHER" id="PTHR36435:SF1">
    <property type="entry name" value="CAAX AMINO TERMINAL PROTEASE FAMILY PROTEIN"/>
    <property type="match status" value="1"/>
</dbReference>
<accession>M0LZT9</accession>
<dbReference type="OrthoDB" id="275779at2157"/>
<gene>
    <name evidence="3" type="ORF">C447_08740</name>
</gene>
<feature type="transmembrane region" description="Helical" evidence="1">
    <location>
        <begin position="46"/>
        <end position="65"/>
    </location>
</feature>
<dbReference type="Pfam" id="PF02517">
    <property type="entry name" value="Rce1-like"/>
    <property type="match status" value="1"/>
</dbReference>
<proteinExistence type="predicted"/>